<gene>
    <name evidence="6" type="ORF">D5H75_13755</name>
</gene>
<accession>A0A3A4BE59</accession>
<evidence type="ECO:0000313" key="6">
    <source>
        <dbReference type="EMBL" id="RJL32580.1"/>
    </source>
</evidence>
<dbReference type="PRINTS" id="PR00039">
    <property type="entry name" value="HTHLYSR"/>
</dbReference>
<dbReference type="CDD" id="cd08414">
    <property type="entry name" value="PBP2_LTTR_aromatics_like"/>
    <property type="match status" value="1"/>
</dbReference>
<dbReference type="PANTHER" id="PTHR30346:SF0">
    <property type="entry name" value="HCA OPERON TRANSCRIPTIONAL ACTIVATOR HCAR"/>
    <property type="match status" value="1"/>
</dbReference>
<dbReference type="InterPro" id="IPR000847">
    <property type="entry name" value="LysR_HTH_N"/>
</dbReference>
<dbReference type="PROSITE" id="PS50931">
    <property type="entry name" value="HTH_LYSR"/>
    <property type="match status" value="1"/>
</dbReference>
<dbReference type="Gene3D" id="3.40.190.10">
    <property type="entry name" value="Periplasmic binding protein-like II"/>
    <property type="match status" value="2"/>
</dbReference>
<dbReference type="InterPro" id="IPR036388">
    <property type="entry name" value="WH-like_DNA-bd_sf"/>
</dbReference>
<dbReference type="Pfam" id="PF00126">
    <property type="entry name" value="HTH_1"/>
    <property type="match status" value="1"/>
</dbReference>
<evidence type="ECO:0000313" key="7">
    <source>
        <dbReference type="Proteomes" id="UP000265768"/>
    </source>
</evidence>
<protein>
    <submittedName>
        <fullName evidence="6">LysR family transcriptional regulator</fullName>
    </submittedName>
</protein>
<organism evidence="6 7">
    <name type="scientific">Bailinhaonella thermotolerans</name>
    <dbReference type="NCBI Taxonomy" id="1070861"/>
    <lineage>
        <taxon>Bacteria</taxon>
        <taxon>Bacillati</taxon>
        <taxon>Actinomycetota</taxon>
        <taxon>Actinomycetes</taxon>
        <taxon>Streptosporangiales</taxon>
        <taxon>Streptosporangiaceae</taxon>
        <taxon>Bailinhaonella</taxon>
    </lineage>
</organism>
<proteinExistence type="inferred from homology"/>
<dbReference type="PANTHER" id="PTHR30346">
    <property type="entry name" value="TRANSCRIPTIONAL DUAL REGULATOR HCAR-RELATED"/>
    <property type="match status" value="1"/>
</dbReference>
<feature type="domain" description="HTH lysR-type" evidence="5">
    <location>
        <begin position="1"/>
        <end position="60"/>
    </location>
</feature>
<comment type="caution">
    <text evidence="6">The sequence shown here is derived from an EMBL/GenBank/DDBJ whole genome shotgun (WGS) entry which is preliminary data.</text>
</comment>
<dbReference type="GO" id="GO:0032993">
    <property type="term" value="C:protein-DNA complex"/>
    <property type="evidence" value="ECO:0007669"/>
    <property type="project" value="TreeGrafter"/>
</dbReference>
<evidence type="ECO:0000256" key="3">
    <source>
        <dbReference type="ARBA" id="ARBA00023125"/>
    </source>
</evidence>
<evidence type="ECO:0000256" key="2">
    <source>
        <dbReference type="ARBA" id="ARBA00023015"/>
    </source>
</evidence>
<dbReference type="Proteomes" id="UP000265768">
    <property type="component" value="Unassembled WGS sequence"/>
</dbReference>
<dbReference type="RefSeq" id="WP_119926829.1">
    <property type="nucleotide sequence ID" value="NZ_QZEY01000004.1"/>
</dbReference>
<sequence>MDVHLRDLRYFAEVAAELSFTRAAERLFVSQPALSKQIRALERHLGFALFDRAPSGVELTAAGAALLASARDLLERWDQGVAAARAALPAGTLVIGMQTAVGRDLQAAALRGFRRRMPGWRISLRLVGWEDPSCGLADGGADVAFVWLPAPAGTATRVLAVERVVVALPEDHPLCARDEVGYAELLGEPFVALPRAAGPLRDFWLGGGDVRVGVEAATADEVFEAVLGGLGVALLAEGNAALYSRPGIVCRPVSGLPPAELAVAWRAGDRRPAVMAYLDALGQAGREARDPGPGESAAG</sequence>
<dbReference type="EMBL" id="QZEY01000004">
    <property type="protein sequence ID" value="RJL32580.1"/>
    <property type="molecule type" value="Genomic_DNA"/>
</dbReference>
<dbReference type="Gene3D" id="1.10.10.10">
    <property type="entry name" value="Winged helix-like DNA-binding domain superfamily/Winged helix DNA-binding domain"/>
    <property type="match status" value="1"/>
</dbReference>
<dbReference type="SUPFAM" id="SSF46785">
    <property type="entry name" value="Winged helix' DNA-binding domain"/>
    <property type="match status" value="1"/>
</dbReference>
<dbReference type="Pfam" id="PF03466">
    <property type="entry name" value="LysR_substrate"/>
    <property type="match status" value="1"/>
</dbReference>
<name>A0A3A4BE59_9ACTN</name>
<dbReference type="InterPro" id="IPR036390">
    <property type="entry name" value="WH_DNA-bd_sf"/>
</dbReference>
<keyword evidence="4" id="KW-0804">Transcription</keyword>
<evidence type="ECO:0000256" key="1">
    <source>
        <dbReference type="ARBA" id="ARBA00009437"/>
    </source>
</evidence>
<dbReference type="GO" id="GO:0003677">
    <property type="term" value="F:DNA binding"/>
    <property type="evidence" value="ECO:0007669"/>
    <property type="project" value="UniProtKB-KW"/>
</dbReference>
<keyword evidence="7" id="KW-1185">Reference proteome</keyword>
<evidence type="ECO:0000256" key="4">
    <source>
        <dbReference type="ARBA" id="ARBA00023163"/>
    </source>
</evidence>
<dbReference type="AlphaFoldDB" id="A0A3A4BE59"/>
<dbReference type="GO" id="GO:0003700">
    <property type="term" value="F:DNA-binding transcription factor activity"/>
    <property type="evidence" value="ECO:0007669"/>
    <property type="project" value="InterPro"/>
</dbReference>
<dbReference type="SUPFAM" id="SSF53850">
    <property type="entry name" value="Periplasmic binding protein-like II"/>
    <property type="match status" value="1"/>
</dbReference>
<keyword evidence="3" id="KW-0238">DNA-binding</keyword>
<dbReference type="InterPro" id="IPR005119">
    <property type="entry name" value="LysR_subst-bd"/>
</dbReference>
<evidence type="ECO:0000259" key="5">
    <source>
        <dbReference type="PROSITE" id="PS50931"/>
    </source>
</evidence>
<keyword evidence="2" id="KW-0805">Transcription regulation</keyword>
<comment type="similarity">
    <text evidence="1">Belongs to the LysR transcriptional regulatory family.</text>
</comment>
<reference evidence="6 7" key="1">
    <citation type="submission" date="2018-09" db="EMBL/GenBank/DDBJ databases">
        <title>YIM 75507 draft genome.</title>
        <authorList>
            <person name="Tang S."/>
            <person name="Feng Y."/>
        </authorList>
    </citation>
    <scope>NUCLEOTIDE SEQUENCE [LARGE SCALE GENOMIC DNA]</scope>
    <source>
        <strain evidence="6 7">YIM 75507</strain>
    </source>
</reference>
<dbReference type="FunFam" id="1.10.10.10:FF:000001">
    <property type="entry name" value="LysR family transcriptional regulator"/>
    <property type="match status" value="1"/>
</dbReference>
<dbReference type="OrthoDB" id="79118at2"/>